<dbReference type="Proteomes" id="UP001596523">
    <property type="component" value="Unassembled WGS sequence"/>
</dbReference>
<proteinExistence type="predicted"/>
<evidence type="ECO:0000313" key="3">
    <source>
        <dbReference type="Proteomes" id="UP001596523"/>
    </source>
</evidence>
<feature type="region of interest" description="Disordered" evidence="1">
    <location>
        <begin position="45"/>
        <end position="105"/>
    </location>
</feature>
<gene>
    <name evidence="2" type="ORF">ACFQVC_20250</name>
</gene>
<protein>
    <submittedName>
        <fullName evidence="2">SGNH/GDSL hydrolase family protein</fullName>
    </submittedName>
</protein>
<evidence type="ECO:0000313" key="2">
    <source>
        <dbReference type="EMBL" id="MFC7306546.1"/>
    </source>
</evidence>
<dbReference type="EMBL" id="JBHTCF010000008">
    <property type="protein sequence ID" value="MFC7306546.1"/>
    <property type="molecule type" value="Genomic_DNA"/>
</dbReference>
<sequence length="355" mass="37379">MDKRRLSRSGSGSSSGRLGAVLVVLGLLAVGAFAWRVVFASDPSGAAAAPPPGTASQHQQPAPAQRPDGDTADTADTGGTGGTGGTEKNEKGEKPGRSAAAPSRSRAVYLGDSLAMENQDVLAKLVKDSGRATLRSAPHSGTTLCDYLEGRRERSLVPPQHKAAALVREERPQVVVLQFWGNSWGYTPCMGTVGSGTPAYYERYAADARALTEQIASAAREAGIPRPKLVWVLQGPDAMSPDRIRRVNGVYTAQASAAGDLTADAGARVSRAGDRYTYVESLPCTAYERAHPAYCTGGDTTRLHRDDDYLHFCLAATTKNSQPCPVRSPGVLRYCQAIAATVDRHLAAVAAAKES</sequence>
<accession>A0ABW2JLU4</accession>
<feature type="compositionally biased region" description="Basic and acidic residues" evidence="1">
    <location>
        <begin position="87"/>
        <end position="96"/>
    </location>
</feature>
<organism evidence="2 3">
    <name type="scientific">Streptomyces monticola</name>
    <dbReference type="NCBI Taxonomy" id="2666263"/>
    <lineage>
        <taxon>Bacteria</taxon>
        <taxon>Bacillati</taxon>
        <taxon>Actinomycetota</taxon>
        <taxon>Actinomycetes</taxon>
        <taxon>Kitasatosporales</taxon>
        <taxon>Streptomycetaceae</taxon>
        <taxon>Streptomyces</taxon>
    </lineage>
</organism>
<keyword evidence="3" id="KW-1185">Reference proteome</keyword>
<dbReference type="GO" id="GO:0016787">
    <property type="term" value="F:hydrolase activity"/>
    <property type="evidence" value="ECO:0007669"/>
    <property type="project" value="UniProtKB-KW"/>
</dbReference>
<dbReference type="RefSeq" id="WP_381832393.1">
    <property type="nucleotide sequence ID" value="NZ_JBHTCF010000008.1"/>
</dbReference>
<evidence type="ECO:0000256" key="1">
    <source>
        <dbReference type="SAM" id="MobiDB-lite"/>
    </source>
</evidence>
<reference evidence="3" key="1">
    <citation type="journal article" date="2019" name="Int. J. Syst. Evol. Microbiol.">
        <title>The Global Catalogue of Microorganisms (GCM) 10K type strain sequencing project: providing services to taxonomists for standard genome sequencing and annotation.</title>
        <authorList>
            <consortium name="The Broad Institute Genomics Platform"/>
            <consortium name="The Broad Institute Genome Sequencing Center for Infectious Disease"/>
            <person name="Wu L."/>
            <person name="Ma J."/>
        </authorList>
    </citation>
    <scope>NUCLEOTIDE SEQUENCE [LARGE SCALE GENOMIC DNA]</scope>
    <source>
        <strain evidence="3">SYNS20</strain>
    </source>
</reference>
<keyword evidence="2" id="KW-0378">Hydrolase</keyword>
<comment type="caution">
    <text evidence="2">The sequence shown here is derived from an EMBL/GenBank/DDBJ whole genome shotgun (WGS) entry which is preliminary data.</text>
</comment>
<name>A0ABW2JLU4_9ACTN</name>